<name>A0A0C3A1R2_MYCCA</name>
<dbReference type="NCBIfam" id="NF045937">
    <property type="entry name" value="MSC_0624_12TM"/>
    <property type="match status" value="1"/>
</dbReference>
<keyword evidence="1" id="KW-0472">Membrane</keyword>
<feature type="transmembrane region" description="Helical" evidence="1">
    <location>
        <begin position="442"/>
        <end position="465"/>
    </location>
</feature>
<evidence type="ECO:0000313" key="2">
    <source>
        <dbReference type="EMBL" id="KIM13491.1"/>
    </source>
</evidence>
<sequence>MHKTLFEQQKVYDNAKYLLQKNRVISRISVYKIFTLSYLFVSLVLLLILRNYGLFNNKVISPGYFLNFSEAIYEEFNWVLIFRISILGFLYFYPLIKAYLNIETNKPYLKIYNTWFSLYLGISFSAFTLFFTFTSREINQVIKLIYGLIGLLVIDISFTLFNFVTKRKINPLIYSNKLPLYVDIISRTLLCISTLVIFLLWANNNETGSMIVNNSFYQNILLTFTVKTFTNFLIIFTGSIALGLLLIGLKIYWIWTLIYKQFSIDLIKNRMSFYVVMLFSVFVWLISLFWLKITPNHKPFNNVWNIEYLFVLFGVLNFIIFILFTYFVYVKNKIKSPLIRYSALIVYQWALWTIFMISTFLYDKAEVSFINLLLTVICSLIALYWHFKRHPYIAYQAYVLIITNLVLVFVVMLLFGLNYFLLSINNKSFNFLISGLTLTQTVSMLVVIIKTISLVYILINMSIVLNKISKTN</sequence>
<gene>
    <name evidence="2" type="ORF">MCGM508_00105</name>
</gene>
<proteinExistence type="predicted"/>
<feature type="transmembrane region" description="Helical" evidence="1">
    <location>
        <begin position="184"/>
        <end position="202"/>
    </location>
</feature>
<dbReference type="Proteomes" id="UP000031975">
    <property type="component" value="Unassembled WGS sequence"/>
</dbReference>
<reference evidence="2 3" key="1">
    <citation type="submission" date="2015-01" db="EMBL/GenBank/DDBJ databases">
        <title>Draft Genome Sequence of Mycoplasma capricolum subsp. capricolum str. GM508D.</title>
        <authorList>
            <person name="Calcutt M.J."/>
            <person name="Foecking M.F."/>
        </authorList>
    </citation>
    <scope>NUCLEOTIDE SEQUENCE [LARGE SCALE GENOMIC DNA]</scope>
    <source>
        <strain evidence="2 3">GM508D</strain>
    </source>
</reference>
<feature type="transmembrane region" description="Helical" evidence="1">
    <location>
        <begin position="341"/>
        <end position="362"/>
    </location>
</feature>
<feature type="transmembrane region" description="Helical" evidence="1">
    <location>
        <begin position="30"/>
        <end position="49"/>
    </location>
</feature>
<dbReference type="RefSeq" id="WP_041159579.1">
    <property type="nucleotide sequence ID" value="NZ_JXQB01000001.1"/>
</dbReference>
<feature type="transmembrane region" description="Helical" evidence="1">
    <location>
        <begin position="308"/>
        <end position="329"/>
    </location>
</feature>
<feature type="transmembrane region" description="Helical" evidence="1">
    <location>
        <begin position="368"/>
        <end position="385"/>
    </location>
</feature>
<feature type="transmembrane region" description="Helical" evidence="1">
    <location>
        <begin position="112"/>
        <end position="133"/>
    </location>
</feature>
<comment type="caution">
    <text evidence="2">The sequence shown here is derived from an EMBL/GenBank/DDBJ whole genome shotgun (WGS) entry which is preliminary data.</text>
</comment>
<organism evidence="2 3">
    <name type="scientific">Mycoplasma capricolum subsp. capricolum</name>
    <dbReference type="NCBI Taxonomy" id="40479"/>
    <lineage>
        <taxon>Bacteria</taxon>
        <taxon>Bacillati</taxon>
        <taxon>Mycoplasmatota</taxon>
        <taxon>Mollicutes</taxon>
        <taxon>Mycoplasmataceae</taxon>
        <taxon>Mycoplasma</taxon>
    </lineage>
</organism>
<accession>A0A0C3A1R2</accession>
<evidence type="ECO:0000313" key="3">
    <source>
        <dbReference type="Proteomes" id="UP000031975"/>
    </source>
</evidence>
<evidence type="ECO:0000256" key="1">
    <source>
        <dbReference type="SAM" id="Phobius"/>
    </source>
</evidence>
<feature type="transmembrane region" description="Helical" evidence="1">
    <location>
        <begin position="397"/>
        <end position="422"/>
    </location>
</feature>
<dbReference type="EMBL" id="JXQB01000001">
    <property type="protein sequence ID" value="KIM13491.1"/>
    <property type="molecule type" value="Genomic_DNA"/>
</dbReference>
<feature type="transmembrane region" description="Helical" evidence="1">
    <location>
        <begin position="145"/>
        <end position="164"/>
    </location>
</feature>
<feature type="transmembrane region" description="Helical" evidence="1">
    <location>
        <begin position="76"/>
        <end position="100"/>
    </location>
</feature>
<feature type="transmembrane region" description="Helical" evidence="1">
    <location>
        <begin position="271"/>
        <end position="293"/>
    </location>
</feature>
<keyword evidence="1" id="KW-0812">Transmembrane</keyword>
<dbReference type="AlphaFoldDB" id="A0A0C3A1R2"/>
<feature type="transmembrane region" description="Helical" evidence="1">
    <location>
        <begin position="232"/>
        <end position="259"/>
    </location>
</feature>
<keyword evidence="1" id="KW-1133">Transmembrane helix</keyword>
<protein>
    <submittedName>
        <fullName evidence="2">Membrane protein</fullName>
    </submittedName>
</protein>